<sequence length="94" mass="11368">MKKTELEKTIMDDDDDRWAILMDSGYDHHNFDIDFDNAVLLTNELICKTALTEDDQKYQKKLYAKIMDKEDHVTQKRKKTQIKYRENIKKRLEN</sequence>
<dbReference type="EMBL" id="LWCA01000004">
    <property type="protein sequence ID" value="OAF72107.1"/>
    <property type="molecule type" value="Genomic_DNA"/>
</dbReference>
<reference evidence="1 2" key="1">
    <citation type="submission" date="2016-04" db="EMBL/GenBank/DDBJ databases">
        <title>The genome of Intoshia linei affirms orthonectids as highly simplified spiralians.</title>
        <authorList>
            <person name="Mikhailov K.V."/>
            <person name="Slusarev G.S."/>
            <person name="Nikitin M.A."/>
            <person name="Logacheva M.D."/>
            <person name="Penin A."/>
            <person name="Aleoshin V."/>
            <person name="Panchin Y.V."/>
        </authorList>
    </citation>
    <scope>NUCLEOTIDE SEQUENCE [LARGE SCALE GENOMIC DNA]</scope>
    <source>
        <strain evidence="1">Intl2013</strain>
        <tissue evidence="1">Whole animal</tissue>
    </source>
</reference>
<dbReference type="Proteomes" id="UP000078046">
    <property type="component" value="Unassembled WGS sequence"/>
</dbReference>
<accession>A0A177BCS9</accession>
<gene>
    <name evidence="1" type="ORF">A3Q56_00102</name>
</gene>
<proteinExistence type="predicted"/>
<organism evidence="1 2">
    <name type="scientific">Intoshia linei</name>
    <dbReference type="NCBI Taxonomy" id="1819745"/>
    <lineage>
        <taxon>Eukaryota</taxon>
        <taxon>Metazoa</taxon>
        <taxon>Spiralia</taxon>
        <taxon>Lophotrochozoa</taxon>
        <taxon>Mesozoa</taxon>
        <taxon>Orthonectida</taxon>
        <taxon>Rhopaluridae</taxon>
        <taxon>Intoshia</taxon>
    </lineage>
</organism>
<name>A0A177BCS9_9BILA</name>
<keyword evidence="2" id="KW-1185">Reference proteome</keyword>
<dbReference type="AlphaFoldDB" id="A0A177BCS9"/>
<evidence type="ECO:0000313" key="2">
    <source>
        <dbReference type="Proteomes" id="UP000078046"/>
    </source>
</evidence>
<evidence type="ECO:0000313" key="1">
    <source>
        <dbReference type="EMBL" id="OAF72107.1"/>
    </source>
</evidence>
<comment type="caution">
    <text evidence="1">The sequence shown here is derived from an EMBL/GenBank/DDBJ whole genome shotgun (WGS) entry which is preliminary data.</text>
</comment>
<protein>
    <submittedName>
        <fullName evidence="1">Uncharacterized protein</fullName>
    </submittedName>
</protein>